<organism evidence="1 2">
    <name type="scientific">Paraburkholderia lacunae</name>
    <dbReference type="NCBI Taxonomy" id="2211104"/>
    <lineage>
        <taxon>Bacteria</taxon>
        <taxon>Pseudomonadati</taxon>
        <taxon>Pseudomonadota</taxon>
        <taxon>Betaproteobacteria</taxon>
        <taxon>Burkholderiales</taxon>
        <taxon>Burkholderiaceae</taxon>
        <taxon>Paraburkholderia</taxon>
    </lineage>
</organism>
<gene>
    <name evidence="1" type="ORF">DLM46_34530</name>
</gene>
<dbReference type="RefSeq" id="WP_115108617.1">
    <property type="nucleotide sequence ID" value="NZ_QHKS01000038.1"/>
</dbReference>
<evidence type="ECO:0000313" key="1">
    <source>
        <dbReference type="EMBL" id="RDJ98172.1"/>
    </source>
</evidence>
<comment type="caution">
    <text evidence="1">The sequence shown here is derived from an EMBL/GenBank/DDBJ whole genome shotgun (WGS) entry which is preliminary data.</text>
</comment>
<sequence>MLILLFANEAIRHGRPDSAARSRALSCAAAGTMLSEREIKIGPPAYTGSTHAKQRNFREDACSALRQVPVDRYEQSHPLADDAAKITWSTRTTITLPLRRD</sequence>
<reference evidence="2" key="1">
    <citation type="submission" date="2018-05" db="EMBL/GenBank/DDBJ databases">
        <authorList>
            <person name="Feng T."/>
        </authorList>
    </citation>
    <scope>NUCLEOTIDE SEQUENCE [LARGE SCALE GENOMIC DNA]</scope>
    <source>
        <strain evidence="2">S27</strain>
    </source>
</reference>
<protein>
    <submittedName>
        <fullName evidence="1">Uncharacterized protein</fullName>
    </submittedName>
</protein>
<dbReference type="AlphaFoldDB" id="A0A370MXY2"/>
<dbReference type="Proteomes" id="UP000254875">
    <property type="component" value="Unassembled WGS sequence"/>
</dbReference>
<proteinExistence type="predicted"/>
<accession>A0A370MXY2</accession>
<name>A0A370MXY2_9BURK</name>
<dbReference type="EMBL" id="QHKS01000038">
    <property type="protein sequence ID" value="RDJ98172.1"/>
    <property type="molecule type" value="Genomic_DNA"/>
</dbReference>
<keyword evidence="2" id="KW-1185">Reference proteome</keyword>
<evidence type="ECO:0000313" key="2">
    <source>
        <dbReference type="Proteomes" id="UP000254875"/>
    </source>
</evidence>